<evidence type="ECO:0000313" key="2">
    <source>
        <dbReference type="Proteomes" id="UP000024635"/>
    </source>
</evidence>
<dbReference type="EMBL" id="JARK01001340">
    <property type="protein sequence ID" value="EYC31205.1"/>
    <property type="molecule type" value="Genomic_DNA"/>
</dbReference>
<keyword evidence="2" id="KW-1185">Reference proteome</keyword>
<dbReference type="AlphaFoldDB" id="A0A016VUX0"/>
<organism evidence="1 2">
    <name type="scientific">Ancylostoma ceylanicum</name>
    <dbReference type="NCBI Taxonomy" id="53326"/>
    <lineage>
        <taxon>Eukaryota</taxon>
        <taxon>Metazoa</taxon>
        <taxon>Ecdysozoa</taxon>
        <taxon>Nematoda</taxon>
        <taxon>Chromadorea</taxon>
        <taxon>Rhabditida</taxon>
        <taxon>Rhabditina</taxon>
        <taxon>Rhabditomorpha</taxon>
        <taxon>Strongyloidea</taxon>
        <taxon>Ancylostomatidae</taxon>
        <taxon>Ancylostomatinae</taxon>
        <taxon>Ancylostoma</taxon>
    </lineage>
</organism>
<accession>A0A016VUX0</accession>
<evidence type="ECO:0000313" key="1">
    <source>
        <dbReference type="EMBL" id="EYC31205.1"/>
    </source>
</evidence>
<name>A0A016VUX0_9BILA</name>
<protein>
    <submittedName>
        <fullName evidence="1">Uncharacterized protein</fullName>
    </submittedName>
</protein>
<proteinExistence type="predicted"/>
<gene>
    <name evidence="1" type="primary">Acey_s0004.g2022</name>
    <name evidence="1" type="ORF">Y032_0004g2022</name>
</gene>
<reference evidence="2" key="1">
    <citation type="journal article" date="2015" name="Nat. Genet.">
        <title>The genome and transcriptome of the zoonotic hookworm Ancylostoma ceylanicum identify infection-specific gene families.</title>
        <authorList>
            <person name="Schwarz E.M."/>
            <person name="Hu Y."/>
            <person name="Antoshechkin I."/>
            <person name="Miller M.M."/>
            <person name="Sternberg P.W."/>
            <person name="Aroian R.V."/>
        </authorList>
    </citation>
    <scope>NUCLEOTIDE SEQUENCE</scope>
    <source>
        <strain evidence="2">HY135</strain>
    </source>
</reference>
<comment type="caution">
    <text evidence="1">The sequence shown here is derived from an EMBL/GenBank/DDBJ whole genome shotgun (WGS) entry which is preliminary data.</text>
</comment>
<dbReference type="Proteomes" id="UP000024635">
    <property type="component" value="Unassembled WGS sequence"/>
</dbReference>
<sequence>MIAIRVGEGYGDQRYDESNGPYMKFTKKSVPQEARTCITCGVTFQQRWAEGRLDERIKGRKMEREKKLFYR</sequence>